<sequence length="122" mass="13034">MELLLSCTNEGPVTIVDVQGDIDALSAPALQERLEMYVAAGQRHLVLDLSGVPFMDSTGLGVLVGVLRLARAHGGSMRLVAPSERVLRIMAITGLDEIFETAPSRDDAVSATRSQDSRTLDD</sequence>
<feature type="domain" description="STAS" evidence="3">
    <location>
        <begin position="13"/>
        <end position="112"/>
    </location>
</feature>
<proteinExistence type="inferred from homology"/>
<dbReference type="InterPro" id="IPR002645">
    <property type="entry name" value="STAS_dom"/>
</dbReference>
<name>K6WUF2_9MICO</name>
<reference evidence="4 5" key="1">
    <citation type="submission" date="2012-08" db="EMBL/GenBank/DDBJ databases">
        <title>Whole genome shotgun sequence of Kineosphaera limosa NBRC 100340.</title>
        <authorList>
            <person name="Yoshida I."/>
            <person name="Isaki S."/>
            <person name="Hosoyama A."/>
            <person name="Tsuchikane K."/>
            <person name="Katsumata H."/>
            <person name="Ando Y."/>
            <person name="Ohji S."/>
            <person name="Hamada M."/>
            <person name="Tamura T."/>
            <person name="Yamazoe A."/>
            <person name="Yamazaki S."/>
            <person name="Fujita N."/>
        </authorList>
    </citation>
    <scope>NUCLEOTIDE SEQUENCE [LARGE SCALE GENOMIC DNA]</scope>
    <source>
        <strain evidence="4 5">NBRC 100340</strain>
    </source>
</reference>
<dbReference type="PANTHER" id="PTHR33495:SF2">
    <property type="entry name" value="ANTI-SIGMA FACTOR ANTAGONIST TM_1081-RELATED"/>
    <property type="match status" value="1"/>
</dbReference>
<accession>K6WUF2</accession>
<keyword evidence="5" id="KW-1185">Reference proteome</keyword>
<gene>
    <name evidence="4" type="ORF">KILIM_069_00290</name>
</gene>
<evidence type="ECO:0000259" key="3">
    <source>
        <dbReference type="PROSITE" id="PS50801"/>
    </source>
</evidence>
<evidence type="ECO:0000256" key="1">
    <source>
        <dbReference type="ARBA" id="ARBA00009013"/>
    </source>
</evidence>
<dbReference type="GO" id="GO:0043856">
    <property type="term" value="F:anti-sigma factor antagonist activity"/>
    <property type="evidence" value="ECO:0007669"/>
    <property type="project" value="InterPro"/>
</dbReference>
<organism evidence="4 5">
    <name type="scientific">Kineosphaera limosa NBRC 100340</name>
    <dbReference type="NCBI Taxonomy" id="1184609"/>
    <lineage>
        <taxon>Bacteria</taxon>
        <taxon>Bacillati</taxon>
        <taxon>Actinomycetota</taxon>
        <taxon>Actinomycetes</taxon>
        <taxon>Micrococcales</taxon>
        <taxon>Dermatophilaceae</taxon>
        <taxon>Kineosphaera</taxon>
    </lineage>
</organism>
<dbReference type="InterPro" id="IPR036513">
    <property type="entry name" value="STAS_dom_sf"/>
</dbReference>
<dbReference type="STRING" id="1184609.KILIM_069_00290"/>
<dbReference type="Proteomes" id="UP000008366">
    <property type="component" value="Unassembled WGS sequence"/>
</dbReference>
<dbReference type="CDD" id="cd07043">
    <property type="entry name" value="STAS_anti-anti-sigma_factors"/>
    <property type="match status" value="1"/>
</dbReference>
<evidence type="ECO:0000313" key="5">
    <source>
        <dbReference type="Proteomes" id="UP000008366"/>
    </source>
</evidence>
<dbReference type="Pfam" id="PF01740">
    <property type="entry name" value="STAS"/>
    <property type="match status" value="1"/>
</dbReference>
<dbReference type="SUPFAM" id="SSF52091">
    <property type="entry name" value="SpoIIaa-like"/>
    <property type="match status" value="1"/>
</dbReference>
<dbReference type="NCBIfam" id="TIGR00377">
    <property type="entry name" value="ant_ant_sig"/>
    <property type="match status" value="1"/>
</dbReference>
<dbReference type="RefSeq" id="WP_006593993.1">
    <property type="nucleotide sequence ID" value="NZ_BAHD01000069.1"/>
</dbReference>
<dbReference type="EMBL" id="BAHD01000069">
    <property type="protein sequence ID" value="GAB97461.1"/>
    <property type="molecule type" value="Genomic_DNA"/>
</dbReference>
<comment type="similarity">
    <text evidence="1 2">Belongs to the anti-sigma-factor antagonist family.</text>
</comment>
<dbReference type="PANTHER" id="PTHR33495">
    <property type="entry name" value="ANTI-SIGMA FACTOR ANTAGONIST TM_1081-RELATED-RELATED"/>
    <property type="match status" value="1"/>
</dbReference>
<comment type="caution">
    <text evidence="4">The sequence shown here is derived from an EMBL/GenBank/DDBJ whole genome shotgun (WGS) entry which is preliminary data.</text>
</comment>
<dbReference type="InterPro" id="IPR003658">
    <property type="entry name" value="Anti-sigma_ant"/>
</dbReference>
<evidence type="ECO:0000313" key="4">
    <source>
        <dbReference type="EMBL" id="GAB97461.1"/>
    </source>
</evidence>
<dbReference type="Gene3D" id="3.30.750.24">
    <property type="entry name" value="STAS domain"/>
    <property type="match status" value="1"/>
</dbReference>
<dbReference type="eggNOG" id="COG1366">
    <property type="taxonomic scope" value="Bacteria"/>
</dbReference>
<dbReference type="AlphaFoldDB" id="K6WUF2"/>
<evidence type="ECO:0000256" key="2">
    <source>
        <dbReference type="RuleBase" id="RU003749"/>
    </source>
</evidence>
<protein>
    <recommendedName>
        <fullName evidence="2">Anti-sigma factor antagonist</fullName>
    </recommendedName>
</protein>
<dbReference type="PROSITE" id="PS50801">
    <property type="entry name" value="STAS"/>
    <property type="match status" value="1"/>
</dbReference>